<dbReference type="GO" id="GO:0008233">
    <property type="term" value="F:peptidase activity"/>
    <property type="evidence" value="ECO:0007669"/>
    <property type="project" value="UniProtKB-KW"/>
</dbReference>
<name>A0ABW5BWY0_9BACI</name>
<keyword evidence="2" id="KW-1185">Reference proteome</keyword>
<proteinExistence type="predicted"/>
<dbReference type="InterPro" id="IPR023430">
    <property type="entry name" value="Pept_HybD-like_dom_sf"/>
</dbReference>
<keyword evidence="1" id="KW-0378">Hydrolase</keyword>
<evidence type="ECO:0000313" key="2">
    <source>
        <dbReference type="Proteomes" id="UP001597318"/>
    </source>
</evidence>
<dbReference type="NCBIfam" id="TIGR02841">
    <property type="entry name" value="spore_YyaC"/>
    <property type="match status" value="1"/>
</dbReference>
<reference evidence="2" key="1">
    <citation type="journal article" date="2019" name="Int. J. Syst. Evol. Microbiol.">
        <title>The Global Catalogue of Microorganisms (GCM) 10K type strain sequencing project: providing services to taxonomists for standard genome sequencing and annotation.</title>
        <authorList>
            <consortium name="The Broad Institute Genomics Platform"/>
            <consortium name="The Broad Institute Genome Sequencing Center for Infectious Disease"/>
            <person name="Wu L."/>
            <person name="Ma J."/>
        </authorList>
    </citation>
    <scope>NUCLEOTIDE SEQUENCE [LARGE SCALE GENOMIC DNA]</scope>
    <source>
        <strain evidence="2">CGMCC 1.15474</strain>
    </source>
</reference>
<dbReference type="InterPro" id="IPR009665">
    <property type="entry name" value="YyaC"/>
</dbReference>
<protein>
    <submittedName>
        <fullName evidence="1">Spore protease YyaC</fullName>
    </submittedName>
</protein>
<dbReference type="SUPFAM" id="SSF53163">
    <property type="entry name" value="HybD-like"/>
    <property type="match status" value="1"/>
</dbReference>
<dbReference type="GO" id="GO:0006508">
    <property type="term" value="P:proteolysis"/>
    <property type="evidence" value="ECO:0007669"/>
    <property type="project" value="UniProtKB-KW"/>
</dbReference>
<dbReference type="Proteomes" id="UP001597318">
    <property type="component" value="Unassembled WGS sequence"/>
</dbReference>
<keyword evidence="1" id="KW-0645">Protease</keyword>
<organism evidence="1 2">
    <name type="scientific">Metabacillus endolithicus</name>
    <dbReference type="NCBI Taxonomy" id="1535204"/>
    <lineage>
        <taxon>Bacteria</taxon>
        <taxon>Bacillati</taxon>
        <taxon>Bacillota</taxon>
        <taxon>Bacilli</taxon>
        <taxon>Bacillales</taxon>
        <taxon>Bacillaceae</taxon>
        <taxon>Metabacillus</taxon>
    </lineage>
</organism>
<dbReference type="RefSeq" id="WP_247341117.1">
    <property type="nucleotide sequence ID" value="NZ_CP095550.1"/>
</dbReference>
<evidence type="ECO:0000313" key="1">
    <source>
        <dbReference type="EMBL" id="MFD2213306.1"/>
    </source>
</evidence>
<comment type="caution">
    <text evidence="1">The sequence shown here is derived from an EMBL/GenBank/DDBJ whole genome shotgun (WGS) entry which is preliminary data.</text>
</comment>
<dbReference type="EMBL" id="JBHUIK010000001">
    <property type="protein sequence ID" value="MFD2213306.1"/>
    <property type="molecule type" value="Genomic_DNA"/>
</dbReference>
<sequence>MISPVTSFHLPEILQDVIPPNISCNKIIFVCIGTDRSTGDSLGPLVGSFLKKKGYRNVIGTINNLVHAKNLYEKLSEVPINKKVIVIDSMLGKVDSIGKFYVFNGGLKPGAGVGKELDAVGDYSISGVVNVGGFLSQQVLQYTELSLVLKMAEEITEAIEKRFPLPEWLKTSNEMNWRITS</sequence>
<dbReference type="Pfam" id="PF06866">
    <property type="entry name" value="DUF1256"/>
    <property type="match status" value="1"/>
</dbReference>
<accession>A0ABW5BWY0</accession>
<gene>
    <name evidence="1" type="primary">yyaC</name>
    <name evidence="1" type="ORF">ACFSKK_06205</name>
</gene>